<dbReference type="GO" id="GO:0004497">
    <property type="term" value="F:monooxygenase activity"/>
    <property type="evidence" value="ECO:0007669"/>
    <property type="project" value="UniProtKB-KW"/>
</dbReference>
<dbReference type="GO" id="GO:0006744">
    <property type="term" value="P:ubiquinone biosynthetic process"/>
    <property type="evidence" value="ECO:0007669"/>
    <property type="project" value="UniProtKB-UniPathway"/>
</dbReference>
<protein>
    <submittedName>
        <fullName evidence="9">2-octaprenyl-3-methyl-6-methoxy-1,4-benzoquinol hydroxylase</fullName>
    </submittedName>
</protein>
<evidence type="ECO:0000256" key="1">
    <source>
        <dbReference type="ARBA" id="ARBA00001974"/>
    </source>
</evidence>
<evidence type="ECO:0000259" key="8">
    <source>
        <dbReference type="Pfam" id="PF01494"/>
    </source>
</evidence>
<dbReference type="GO" id="GO:0071949">
    <property type="term" value="F:FAD binding"/>
    <property type="evidence" value="ECO:0007669"/>
    <property type="project" value="InterPro"/>
</dbReference>
<dbReference type="PANTHER" id="PTHR43876:SF7">
    <property type="entry name" value="UBIQUINONE BIOSYNTHESIS MONOOXYGENASE COQ6, MITOCHONDRIAL"/>
    <property type="match status" value="1"/>
</dbReference>
<dbReference type="InterPro" id="IPR002938">
    <property type="entry name" value="FAD-bd"/>
</dbReference>
<evidence type="ECO:0000313" key="10">
    <source>
        <dbReference type="Proteomes" id="UP000597507"/>
    </source>
</evidence>
<dbReference type="InterPro" id="IPR010971">
    <property type="entry name" value="UbiH/COQ6"/>
</dbReference>
<feature type="domain" description="FAD-binding" evidence="8">
    <location>
        <begin position="8"/>
        <end position="356"/>
    </location>
</feature>
<proteinExistence type="inferred from homology"/>
<dbReference type="InterPro" id="IPR018168">
    <property type="entry name" value="Ubi_Hdrlase_CS"/>
</dbReference>
<dbReference type="PANTHER" id="PTHR43876">
    <property type="entry name" value="UBIQUINONE BIOSYNTHESIS MONOOXYGENASE COQ6, MITOCHONDRIAL"/>
    <property type="match status" value="1"/>
</dbReference>
<comment type="pathway">
    <text evidence="2">Cofactor biosynthesis; ubiquinone biosynthesis.</text>
</comment>
<gene>
    <name evidence="9" type="ORF">GCM10010964_21620</name>
</gene>
<dbReference type="Gene3D" id="3.50.50.60">
    <property type="entry name" value="FAD/NAD(P)-binding domain"/>
    <property type="match status" value="2"/>
</dbReference>
<evidence type="ECO:0000256" key="3">
    <source>
        <dbReference type="ARBA" id="ARBA00005349"/>
    </source>
</evidence>
<dbReference type="RefSeq" id="WP_188900024.1">
    <property type="nucleotide sequence ID" value="NZ_BMKS01000005.1"/>
</dbReference>
<dbReference type="NCBIfam" id="TIGR01988">
    <property type="entry name" value="Ubi-OHases"/>
    <property type="match status" value="1"/>
</dbReference>
<keyword evidence="5" id="KW-0274">FAD</keyword>
<evidence type="ECO:0000256" key="7">
    <source>
        <dbReference type="ARBA" id="ARBA00023033"/>
    </source>
</evidence>
<dbReference type="Proteomes" id="UP000597507">
    <property type="component" value="Unassembled WGS sequence"/>
</dbReference>
<evidence type="ECO:0000256" key="4">
    <source>
        <dbReference type="ARBA" id="ARBA00022630"/>
    </source>
</evidence>
<dbReference type="SUPFAM" id="SSF51905">
    <property type="entry name" value="FAD/NAD(P)-binding domain"/>
    <property type="match status" value="1"/>
</dbReference>
<dbReference type="AlphaFoldDB" id="A0A8J3ECD3"/>
<dbReference type="UniPathway" id="UPA00232"/>
<dbReference type="PRINTS" id="PR00420">
    <property type="entry name" value="RNGMNOXGNASE"/>
</dbReference>
<organism evidence="9 10">
    <name type="scientific">Caldovatus sediminis</name>
    <dbReference type="NCBI Taxonomy" id="2041189"/>
    <lineage>
        <taxon>Bacteria</taxon>
        <taxon>Pseudomonadati</taxon>
        <taxon>Pseudomonadota</taxon>
        <taxon>Alphaproteobacteria</taxon>
        <taxon>Acetobacterales</taxon>
        <taxon>Roseomonadaceae</taxon>
        <taxon>Caldovatus</taxon>
    </lineage>
</organism>
<dbReference type="GO" id="GO:0110142">
    <property type="term" value="C:ubiquinone biosynthesis complex"/>
    <property type="evidence" value="ECO:0007669"/>
    <property type="project" value="UniProtKB-ARBA"/>
</dbReference>
<dbReference type="InterPro" id="IPR051205">
    <property type="entry name" value="UbiH/COQ6_monooxygenase"/>
</dbReference>
<keyword evidence="4" id="KW-0285">Flavoprotein</keyword>
<sequence length="423" mass="45179">MSEHSDPVEVCILGAGPVGATLAAALATAGVPTAVIDRQPLPPMELPAFDGRAYAIALGSRRVLEAAAVWHRLPEPPCPIREIRVADGRPGEPASPLTLHFTAEELGVEAFGWMIEARALRVALNARLPLLPNLRVFAPAEATVERGEREATVRLADGTRLAARLVVGAEGRDSPLRRQARIPVARHDYVQLGLVGAIAHEKPHRNVALEQFLPSGPFAQLPLSGPGSFGSAALPHASAIVWSERRALAERFLAMDDAAYGREIARRLGGHLGAVRPIGRRWSYPLSALHAARYVDTRLALVGDAAHGIHPIAGQGLNLGFRDVAALAELVIEAVHAGRDPGAPELLARYQAMRRPDSLLMLGATHALERLFGNDIRPLRLARDLGIAAVDRIGPLKRFFARRAMGLASGLAAGLLGPLPRFS</sequence>
<evidence type="ECO:0000256" key="6">
    <source>
        <dbReference type="ARBA" id="ARBA00023002"/>
    </source>
</evidence>
<dbReference type="FunFam" id="3.50.50.60:FF:000021">
    <property type="entry name" value="Ubiquinone biosynthesis monooxygenase COQ6"/>
    <property type="match status" value="1"/>
</dbReference>
<accession>A0A8J3ECD3</accession>
<comment type="caution">
    <text evidence="9">The sequence shown here is derived from an EMBL/GenBank/DDBJ whole genome shotgun (WGS) entry which is preliminary data.</text>
</comment>
<evidence type="ECO:0000313" key="9">
    <source>
        <dbReference type="EMBL" id="GGG33414.1"/>
    </source>
</evidence>
<keyword evidence="7" id="KW-0503">Monooxygenase</keyword>
<comment type="similarity">
    <text evidence="3">Belongs to the UbiH/COQ6 family.</text>
</comment>
<keyword evidence="6" id="KW-0560">Oxidoreductase</keyword>
<name>A0A8J3ECD3_9PROT</name>
<evidence type="ECO:0000256" key="5">
    <source>
        <dbReference type="ARBA" id="ARBA00022827"/>
    </source>
</evidence>
<reference evidence="9 10" key="1">
    <citation type="journal article" date="2014" name="Int. J. Syst. Evol. Microbiol.">
        <title>Complete genome sequence of Corynebacterium casei LMG S-19264T (=DSM 44701T), isolated from a smear-ripened cheese.</title>
        <authorList>
            <consortium name="US DOE Joint Genome Institute (JGI-PGF)"/>
            <person name="Walter F."/>
            <person name="Albersmeier A."/>
            <person name="Kalinowski J."/>
            <person name="Ruckert C."/>
        </authorList>
    </citation>
    <scope>NUCLEOTIDE SEQUENCE [LARGE SCALE GENOMIC DNA]</scope>
    <source>
        <strain evidence="9 10">CGMCC 1.16330</strain>
    </source>
</reference>
<keyword evidence="10" id="KW-1185">Reference proteome</keyword>
<comment type="cofactor">
    <cofactor evidence="1">
        <name>FAD</name>
        <dbReference type="ChEBI" id="CHEBI:57692"/>
    </cofactor>
</comment>
<dbReference type="Pfam" id="PF01494">
    <property type="entry name" value="FAD_binding_3"/>
    <property type="match status" value="1"/>
</dbReference>
<evidence type="ECO:0000256" key="2">
    <source>
        <dbReference type="ARBA" id="ARBA00004749"/>
    </source>
</evidence>
<dbReference type="InterPro" id="IPR036188">
    <property type="entry name" value="FAD/NAD-bd_sf"/>
</dbReference>
<dbReference type="EMBL" id="BMKS01000005">
    <property type="protein sequence ID" value="GGG33414.1"/>
    <property type="molecule type" value="Genomic_DNA"/>
</dbReference>
<dbReference type="GO" id="GO:0016705">
    <property type="term" value="F:oxidoreductase activity, acting on paired donors, with incorporation or reduction of molecular oxygen"/>
    <property type="evidence" value="ECO:0007669"/>
    <property type="project" value="InterPro"/>
</dbReference>
<dbReference type="PROSITE" id="PS01304">
    <property type="entry name" value="UBIH"/>
    <property type="match status" value="1"/>
</dbReference>